<organism evidence="1 2">
    <name type="scientific">Dipteronia sinensis</name>
    <dbReference type="NCBI Taxonomy" id="43782"/>
    <lineage>
        <taxon>Eukaryota</taxon>
        <taxon>Viridiplantae</taxon>
        <taxon>Streptophyta</taxon>
        <taxon>Embryophyta</taxon>
        <taxon>Tracheophyta</taxon>
        <taxon>Spermatophyta</taxon>
        <taxon>Magnoliopsida</taxon>
        <taxon>eudicotyledons</taxon>
        <taxon>Gunneridae</taxon>
        <taxon>Pentapetalae</taxon>
        <taxon>rosids</taxon>
        <taxon>malvids</taxon>
        <taxon>Sapindales</taxon>
        <taxon>Sapindaceae</taxon>
        <taxon>Hippocastanoideae</taxon>
        <taxon>Acereae</taxon>
        <taxon>Dipteronia</taxon>
    </lineage>
</organism>
<dbReference type="EMBL" id="JANJYJ010000005">
    <property type="protein sequence ID" value="KAK3212376.1"/>
    <property type="molecule type" value="Genomic_DNA"/>
</dbReference>
<protein>
    <submittedName>
        <fullName evidence="1">Uncharacterized protein</fullName>
    </submittedName>
</protein>
<evidence type="ECO:0000313" key="1">
    <source>
        <dbReference type="EMBL" id="KAK3212376.1"/>
    </source>
</evidence>
<sequence length="103" mass="12228">MLNLLYMWTGLDVTSTTLLVEPSVLDAMLQGNLLATNIHISQMLFNFWPALQSKEIMKKFRRKKKENRWLWHPRMIMIIIIARLDRSVYFFNLDINYGFSSTS</sequence>
<dbReference type="AlphaFoldDB" id="A0AAE0E634"/>
<keyword evidence="2" id="KW-1185">Reference proteome</keyword>
<comment type="caution">
    <text evidence="1">The sequence shown here is derived from an EMBL/GenBank/DDBJ whole genome shotgun (WGS) entry which is preliminary data.</text>
</comment>
<dbReference type="Proteomes" id="UP001281410">
    <property type="component" value="Unassembled WGS sequence"/>
</dbReference>
<reference evidence="1" key="1">
    <citation type="journal article" date="2023" name="Plant J.">
        <title>Genome sequences and population genomics provide insights into the demographic history, inbreeding, and mutation load of two 'living fossil' tree species of Dipteronia.</title>
        <authorList>
            <person name="Feng Y."/>
            <person name="Comes H.P."/>
            <person name="Chen J."/>
            <person name="Zhu S."/>
            <person name="Lu R."/>
            <person name="Zhang X."/>
            <person name="Li P."/>
            <person name="Qiu J."/>
            <person name="Olsen K.M."/>
            <person name="Qiu Y."/>
        </authorList>
    </citation>
    <scope>NUCLEOTIDE SEQUENCE</scope>
    <source>
        <strain evidence="1">NBL</strain>
    </source>
</reference>
<gene>
    <name evidence="1" type="ORF">Dsin_017082</name>
</gene>
<name>A0AAE0E634_9ROSI</name>
<evidence type="ECO:0000313" key="2">
    <source>
        <dbReference type="Proteomes" id="UP001281410"/>
    </source>
</evidence>
<proteinExistence type="predicted"/>
<accession>A0AAE0E634</accession>